<dbReference type="AlphaFoldDB" id="A0A915M0E5"/>
<name>A0A915M0E5_MELJA</name>
<dbReference type="Proteomes" id="UP000887561">
    <property type="component" value="Unplaced"/>
</dbReference>
<proteinExistence type="predicted"/>
<protein>
    <submittedName>
        <fullName evidence="2">Uncharacterized protein</fullName>
    </submittedName>
</protein>
<organism evidence="1 2">
    <name type="scientific">Meloidogyne javanica</name>
    <name type="common">Root-knot nematode worm</name>
    <dbReference type="NCBI Taxonomy" id="6303"/>
    <lineage>
        <taxon>Eukaryota</taxon>
        <taxon>Metazoa</taxon>
        <taxon>Ecdysozoa</taxon>
        <taxon>Nematoda</taxon>
        <taxon>Chromadorea</taxon>
        <taxon>Rhabditida</taxon>
        <taxon>Tylenchina</taxon>
        <taxon>Tylenchomorpha</taxon>
        <taxon>Tylenchoidea</taxon>
        <taxon>Meloidogynidae</taxon>
        <taxon>Meloidogyninae</taxon>
        <taxon>Meloidogyne</taxon>
        <taxon>Meloidogyne incognita group</taxon>
    </lineage>
</organism>
<evidence type="ECO:0000313" key="2">
    <source>
        <dbReference type="WBParaSite" id="scaffold22831_cov153.g19990"/>
    </source>
</evidence>
<keyword evidence="1" id="KW-1185">Reference proteome</keyword>
<accession>A0A915M0E5</accession>
<reference evidence="2" key="1">
    <citation type="submission" date="2022-11" db="UniProtKB">
        <authorList>
            <consortium name="WormBaseParasite"/>
        </authorList>
    </citation>
    <scope>IDENTIFICATION</scope>
</reference>
<sequence length="29" mass="3227">EGKPAEALKRFMVATEQQNVDDTSGYQVN</sequence>
<evidence type="ECO:0000313" key="1">
    <source>
        <dbReference type="Proteomes" id="UP000887561"/>
    </source>
</evidence>
<dbReference type="WBParaSite" id="scaffold22831_cov153.g19990">
    <property type="protein sequence ID" value="scaffold22831_cov153.g19990"/>
    <property type="gene ID" value="scaffold22831_cov153.g19990"/>
</dbReference>